<dbReference type="Proteomes" id="UP001379533">
    <property type="component" value="Chromosome"/>
</dbReference>
<evidence type="ECO:0000313" key="3">
    <source>
        <dbReference type="EMBL" id="WXA93260.1"/>
    </source>
</evidence>
<gene>
    <name evidence="3" type="ORF">LZC95_43260</name>
</gene>
<name>A0ABZ2K824_9BACT</name>
<evidence type="ECO:0000259" key="2">
    <source>
        <dbReference type="PROSITE" id="PS50110"/>
    </source>
</evidence>
<keyword evidence="1" id="KW-0597">Phosphoprotein</keyword>
<dbReference type="EMBL" id="CP089982">
    <property type="protein sequence ID" value="WXA93260.1"/>
    <property type="molecule type" value="Genomic_DNA"/>
</dbReference>
<feature type="domain" description="Response regulatory" evidence="2">
    <location>
        <begin position="1"/>
        <end position="112"/>
    </location>
</feature>
<dbReference type="InterPro" id="IPR001789">
    <property type="entry name" value="Sig_transdc_resp-reg_receiver"/>
</dbReference>
<organism evidence="3 4">
    <name type="scientific">Pendulispora brunnea</name>
    <dbReference type="NCBI Taxonomy" id="2905690"/>
    <lineage>
        <taxon>Bacteria</taxon>
        <taxon>Pseudomonadati</taxon>
        <taxon>Myxococcota</taxon>
        <taxon>Myxococcia</taxon>
        <taxon>Myxococcales</taxon>
        <taxon>Sorangiineae</taxon>
        <taxon>Pendulisporaceae</taxon>
        <taxon>Pendulispora</taxon>
    </lineage>
</organism>
<dbReference type="InterPro" id="IPR011006">
    <property type="entry name" value="CheY-like_superfamily"/>
</dbReference>
<accession>A0ABZ2K824</accession>
<proteinExistence type="predicted"/>
<dbReference type="PROSITE" id="PS50110">
    <property type="entry name" value="RESPONSE_REGULATORY"/>
    <property type="match status" value="1"/>
</dbReference>
<feature type="modified residue" description="4-aspartylphosphate" evidence="1">
    <location>
        <position position="47"/>
    </location>
</feature>
<keyword evidence="4" id="KW-1185">Reference proteome</keyword>
<dbReference type="Gene3D" id="3.40.50.2300">
    <property type="match status" value="1"/>
</dbReference>
<evidence type="ECO:0000313" key="4">
    <source>
        <dbReference type="Proteomes" id="UP001379533"/>
    </source>
</evidence>
<reference evidence="3 4" key="1">
    <citation type="submission" date="2021-12" db="EMBL/GenBank/DDBJ databases">
        <title>Discovery of the Pendulisporaceae a myxobacterial family with distinct sporulation behavior and unique specialized metabolism.</title>
        <authorList>
            <person name="Garcia R."/>
            <person name="Popoff A."/>
            <person name="Bader C.D."/>
            <person name="Loehr J."/>
            <person name="Walesch S."/>
            <person name="Walt C."/>
            <person name="Boldt J."/>
            <person name="Bunk B."/>
            <person name="Haeckl F.J.F.P.J."/>
            <person name="Gunesch A.P."/>
            <person name="Birkelbach J."/>
            <person name="Nuebel U."/>
            <person name="Pietschmann T."/>
            <person name="Bach T."/>
            <person name="Mueller R."/>
        </authorList>
    </citation>
    <scope>NUCLEOTIDE SEQUENCE [LARGE SCALE GENOMIC DNA]</scope>
    <source>
        <strain evidence="3 4">MSr12523</strain>
    </source>
</reference>
<sequence length="127" mass="13961">MVADDPSRLDRLSRGLRREGFDIARCGGPIGLTRLIRSFHPDIVLVDIRIPCDNSRIVELIRSVAGPNAKCFVLSDSFQWEAAAPLVGDHAHGRLTKDLSMHDMAAALKATLGCGLPHSQPQRLVRR</sequence>
<evidence type="ECO:0000256" key="1">
    <source>
        <dbReference type="PROSITE-ProRule" id="PRU00169"/>
    </source>
</evidence>
<protein>
    <recommendedName>
        <fullName evidence="2">Response regulatory domain-containing protein</fullName>
    </recommendedName>
</protein>
<dbReference type="SUPFAM" id="SSF52172">
    <property type="entry name" value="CheY-like"/>
    <property type="match status" value="1"/>
</dbReference>
<dbReference type="RefSeq" id="WP_394843859.1">
    <property type="nucleotide sequence ID" value="NZ_CP089982.1"/>
</dbReference>